<evidence type="ECO:0008006" key="4">
    <source>
        <dbReference type="Google" id="ProtNLM"/>
    </source>
</evidence>
<gene>
    <name evidence="2" type="ORF">MONBRDRAFT_36177</name>
</gene>
<dbReference type="InterPro" id="IPR016024">
    <property type="entry name" value="ARM-type_fold"/>
</dbReference>
<dbReference type="SUPFAM" id="SSF48371">
    <property type="entry name" value="ARM repeat"/>
    <property type="match status" value="1"/>
</dbReference>
<evidence type="ECO:0000256" key="1">
    <source>
        <dbReference type="SAM" id="MobiDB-lite"/>
    </source>
</evidence>
<evidence type="ECO:0000313" key="3">
    <source>
        <dbReference type="Proteomes" id="UP000001357"/>
    </source>
</evidence>
<dbReference type="eggNOG" id="KOG2259">
    <property type="taxonomic scope" value="Eukaryota"/>
</dbReference>
<accession>A9UTK2</accession>
<dbReference type="InParanoid" id="A9UTK2"/>
<dbReference type="Proteomes" id="UP000001357">
    <property type="component" value="Unassembled WGS sequence"/>
</dbReference>
<keyword evidence="3" id="KW-1185">Reference proteome</keyword>
<dbReference type="Gene3D" id="1.25.10.10">
    <property type="entry name" value="Leucine-rich Repeat Variant"/>
    <property type="match status" value="2"/>
</dbReference>
<feature type="region of interest" description="Disordered" evidence="1">
    <location>
        <begin position="264"/>
        <end position="303"/>
    </location>
</feature>
<feature type="compositionally biased region" description="Gly residues" evidence="1">
    <location>
        <begin position="277"/>
        <end position="286"/>
    </location>
</feature>
<dbReference type="KEGG" id="mbr:MONBRDRAFT_36177"/>
<feature type="region of interest" description="Disordered" evidence="1">
    <location>
        <begin position="1"/>
        <end position="74"/>
    </location>
</feature>
<dbReference type="GO" id="GO:0016180">
    <property type="term" value="P:snRNA processing"/>
    <property type="evidence" value="ECO:0000318"/>
    <property type="project" value="GO_Central"/>
</dbReference>
<dbReference type="EMBL" id="CH991545">
    <property type="protein sequence ID" value="EDQ91508.1"/>
    <property type="molecule type" value="Genomic_DNA"/>
</dbReference>
<dbReference type="PANTHER" id="PTHR20938">
    <property type="entry name" value="INTEGRATOR COMPLEX SUBUNIT 4"/>
    <property type="match status" value="1"/>
</dbReference>
<organism evidence="2 3">
    <name type="scientific">Monosiga brevicollis</name>
    <name type="common">Choanoflagellate</name>
    <dbReference type="NCBI Taxonomy" id="81824"/>
    <lineage>
        <taxon>Eukaryota</taxon>
        <taxon>Choanoflagellata</taxon>
        <taxon>Craspedida</taxon>
        <taxon>Salpingoecidae</taxon>
        <taxon>Monosiga</taxon>
    </lineage>
</organism>
<dbReference type="GeneID" id="5889137"/>
<reference evidence="2 3" key="1">
    <citation type="journal article" date="2008" name="Nature">
        <title>The genome of the choanoflagellate Monosiga brevicollis and the origin of metazoans.</title>
        <authorList>
            <consortium name="JGI Sequencing"/>
            <person name="King N."/>
            <person name="Westbrook M.J."/>
            <person name="Young S.L."/>
            <person name="Kuo A."/>
            <person name="Abedin M."/>
            <person name="Chapman J."/>
            <person name="Fairclough S."/>
            <person name="Hellsten U."/>
            <person name="Isogai Y."/>
            <person name="Letunic I."/>
            <person name="Marr M."/>
            <person name="Pincus D."/>
            <person name="Putnam N."/>
            <person name="Rokas A."/>
            <person name="Wright K.J."/>
            <person name="Zuzow R."/>
            <person name="Dirks W."/>
            <person name="Good M."/>
            <person name="Goodstein D."/>
            <person name="Lemons D."/>
            <person name="Li W."/>
            <person name="Lyons J.B."/>
            <person name="Morris A."/>
            <person name="Nichols S."/>
            <person name="Richter D.J."/>
            <person name="Salamov A."/>
            <person name="Bork P."/>
            <person name="Lim W.A."/>
            <person name="Manning G."/>
            <person name="Miller W.T."/>
            <person name="McGinnis W."/>
            <person name="Shapiro H."/>
            <person name="Tjian R."/>
            <person name="Grigoriev I.V."/>
            <person name="Rokhsar D."/>
        </authorList>
    </citation>
    <scope>NUCLEOTIDE SEQUENCE [LARGE SCALE GENOMIC DNA]</scope>
    <source>
        <strain evidence="3">MX1 / ATCC 50154</strain>
    </source>
</reference>
<name>A9UTK2_MONBE</name>
<dbReference type="PANTHER" id="PTHR20938:SF0">
    <property type="entry name" value="INTEGRATOR COMPLEX SUBUNIT 4"/>
    <property type="match status" value="1"/>
</dbReference>
<feature type="compositionally biased region" description="Polar residues" evidence="1">
    <location>
        <begin position="21"/>
        <end position="41"/>
    </location>
</feature>
<evidence type="ECO:0000313" key="2">
    <source>
        <dbReference type="EMBL" id="EDQ91508.1"/>
    </source>
</evidence>
<dbReference type="AlphaFoldDB" id="A9UTK2"/>
<feature type="compositionally biased region" description="Basic and acidic residues" evidence="1">
    <location>
        <begin position="292"/>
        <end position="301"/>
    </location>
</feature>
<sequence>MAAAAGPPLKRVKHEPLAQDGTRSSISRPGTARLSSDSVPPSAQAAGLPAPTHSTAVAAESAGAKAHHTSENTQRRARLRSHLLQNHPWLDSTRLAPAACMRSRDPRLRRQSLLSQPVEQLQPQLLCVLARADPDARVRATALQRLHQALQASPEMLEASWPDCWDTVGAAIEDHHAAVRRSALDLLPCLADAQQASEGAGTKVNHRLEAFLRACRVARDPDRHLRQRAFSVVAHMRHVRVSWVRRCLDRQLISNLREKQSVLQRARTRHEAAEAGGSAGGDGDGQGPSSEALRRGRESDHGQAAALTTTAGALQQAPRKPGTSTNSARSTLDQQFDIGGCDGSFIQGLDDEDQHVRLACLAAIEAHSMRLPVLAQEALDCVITVVNDEIVSVRARALQVLAALGPNFVMHDEHVELLPAVCADAHIEVRCQVLALFKTCQLANVQLLQVAYNQLSSLLQRNSDSRSTILSAGHCLGRHHADWGEPLVRALFHWSEHFEPMEPDCGDARYALAVAIVCGALTQASSIRAHLPSFMDRHIRKLFLQNGQAFATTADNTMTLSAQQAGLPDLRSWCRCLHLLRRGCHVTARAFIANMLGHGLPRAGSFIAALWQWQGCLADVLQGELLASFAYSSESEPACAALRSAAMAVENRSVALPQSWQKPRIICLTNSVNVIFRNTTIGRRLARLWIKLITTPDGHQHRYLLSDMAAVTQDGLVEGAIDMSFAIRAKKLALKLSMQLTPSRVDAALLEPFMSHQFALSNLVHVTLKCR</sequence>
<dbReference type="STRING" id="81824.A9UTK2"/>
<proteinExistence type="predicted"/>
<feature type="region of interest" description="Disordered" evidence="1">
    <location>
        <begin position="310"/>
        <end position="329"/>
    </location>
</feature>
<dbReference type="InterPro" id="IPR011989">
    <property type="entry name" value="ARM-like"/>
</dbReference>
<protein>
    <recommendedName>
        <fullName evidence="4">Integrator complex subunit 4</fullName>
    </recommendedName>
</protein>
<dbReference type="GO" id="GO:0032039">
    <property type="term" value="C:integrator complex"/>
    <property type="evidence" value="ECO:0000318"/>
    <property type="project" value="GO_Central"/>
</dbReference>
<dbReference type="RefSeq" id="XP_001743930.1">
    <property type="nucleotide sequence ID" value="XM_001743878.1"/>
</dbReference>